<dbReference type="EMBL" id="BBVC01000016">
    <property type="protein sequence ID" value="GAO97731.1"/>
    <property type="molecule type" value="Genomic_DNA"/>
</dbReference>
<dbReference type="NCBIfam" id="TIGR03071">
    <property type="entry name" value="couple_hipA"/>
    <property type="match status" value="1"/>
</dbReference>
<accession>A0A0K8MB46</accession>
<proteinExistence type="predicted"/>
<organism evidence="2 3">
    <name type="scientific">Caedimonas varicaedens</name>
    <dbReference type="NCBI Taxonomy" id="1629334"/>
    <lineage>
        <taxon>Bacteria</taxon>
        <taxon>Pseudomonadati</taxon>
        <taxon>Pseudomonadota</taxon>
        <taxon>Alphaproteobacteria</taxon>
        <taxon>Holosporales</taxon>
        <taxon>Caedimonadaceae</taxon>
        <taxon>Caedimonas</taxon>
    </lineage>
</organism>
<dbReference type="OrthoDB" id="9805913at2"/>
<feature type="domain" description="HipA N-terminal subdomain 1" evidence="1">
    <location>
        <begin position="12"/>
        <end position="106"/>
    </location>
</feature>
<evidence type="ECO:0000259" key="1">
    <source>
        <dbReference type="Pfam" id="PF13657"/>
    </source>
</evidence>
<comment type="caution">
    <text evidence="2">The sequence shown here is derived from an EMBL/GenBank/DDBJ whole genome shotgun (WGS) entry which is preliminary data.</text>
</comment>
<reference evidence="2 3" key="1">
    <citation type="submission" date="2015-03" db="EMBL/GenBank/DDBJ databases">
        <title>Caedibacter varicaedens, whole genome shotgun sequence.</title>
        <authorList>
            <person name="Suzuki H."/>
            <person name="Dapper A.L."/>
            <person name="Gibson A.K."/>
            <person name="Jackson C."/>
            <person name="Lee H."/>
            <person name="Pejaver V.R."/>
            <person name="Doak T."/>
            <person name="Lynch M."/>
        </authorList>
    </citation>
    <scope>NUCLEOTIDE SEQUENCE [LARGE SCALE GENOMIC DNA]</scope>
</reference>
<protein>
    <recommendedName>
        <fullName evidence="1">HipA N-terminal subdomain 1 domain-containing protein</fullName>
    </recommendedName>
</protein>
<keyword evidence="3" id="KW-1185">Reference proteome</keyword>
<dbReference type="STRING" id="1629334.Cva_00370"/>
<dbReference type="Pfam" id="PF13657">
    <property type="entry name" value="Couple_hipA"/>
    <property type="match status" value="1"/>
</dbReference>
<dbReference type="InterPro" id="IPR017508">
    <property type="entry name" value="HipA_N1"/>
</dbReference>
<evidence type="ECO:0000313" key="2">
    <source>
        <dbReference type="EMBL" id="GAO97731.1"/>
    </source>
</evidence>
<dbReference type="AlphaFoldDB" id="A0A0K8MB46"/>
<gene>
    <name evidence="2" type="ORF">Cva_00370</name>
</gene>
<dbReference type="Proteomes" id="UP000036771">
    <property type="component" value="Unassembled WGS sequence"/>
</dbReference>
<sequence length="115" mass="13017">MTDDSFTPRSAHVCVNHQKAGILTELKRGYHYQFLYLPDYEGSSISLTMPVRSEPYIYDRFPPFFDGLLPEGNHLEALLRQAKLDRDDYFGQLIAVGKDMVGAVSVEGISSWTDV</sequence>
<evidence type="ECO:0000313" key="3">
    <source>
        <dbReference type="Proteomes" id="UP000036771"/>
    </source>
</evidence>
<name>A0A0K8MB46_9PROT</name>